<name>A0A346GNZ0_ECOLX</name>
<gene>
    <name evidence="1" type="ORF">DS732_23010</name>
</gene>
<sequence>MFVFEWELCGNWWEPQRTKNNRHGSHKKPTWELVGTTESRVVLGGSHSSHQSHQLAQYYARQKTQHKNPAIPYVARDARQF</sequence>
<evidence type="ECO:0000313" key="1">
    <source>
        <dbReference type="EMBL" id="AXO08986.1"/>
    </source>
</evidence>
<evidence type="ECO:0000313" key="2">
    <source>
        <dbReference type="Proteomes" id="UP000256244"/>
    </source>
</evidence>
<protein>
    <submittedName>
        <fullName evidence="1">Uncharacterized protein</fullName>
    </submittedName>
</protein>
<accession>A0A346GNZ0</accession>
<organism evidence="1 2">
    <name type="scientific">Escherichia coli</name>
    <dbReference type="NCBI Taxonomy" id="562"/>
    <lineage>
        <taxon>Bacteria</taxon>
        <taxon>Pseudomonadati</taxon>
        <taxon>Pseudomonadota</taxon>
        <taxon>Gammaproteobacteria</taxon>
        <taxon>Enterobacterales</taxon>
        <taxon>Enterobacteriaceae</taxon>
        <taxon>Escherichia</taxon>
    </lineage>
</organism>
<dbReference type="AlphaFoldDB" id="A0A346GNZ0"/>
<dbReference type="Proteomes" id="UP000256244">
    <property type="component" value="Chromosome"/>
</dbReference>
<reference evidence="1 2" key="1">
    <citation type="submission" date="2018-08" db="EMBL/GenBank/DDBJ databases">
        <title>Complete genome sequencing and genomic characterization of five Escherichia coli strains co-producing MCR-1 and ESBLs from different origins in China.</title>
        <authorList>
            <person name="Bai L."/>
        </authorList>
    </citation>
    <scope>NUCLEOTIDE SEQUENCE [LARGE SCALE GENOMIC DNA]</scope>
    <source>
        <strain evidence="2">cq9</strain>
    </source>
</reference>
<dbReference type="EMBL" id="CP031546">
    <property type="protein sequence ID" value="AXO08986.1"/>
    <property type="molecule type" value="Genomic_DNA"/>
</dbReference>
<proteinExistence type="predicted"/>